<feature type="transmembrane region" description="Helical" evidence="1">
    <location>
        <begin position="61"/>
        <end position="81"/>
    </location>
</feature>
<proteinExistence type="predicted"/>
<dbReference type="Proteomes" id="UP000521199">
    <property type="component" value="Unassembled WGS sequence"/>
</dbReference>
<keyword evidence="1" id="KW-0812">Transmembrane</keyword>
<name>A0A7W8D7U3_9GAMM</name>
<dbReference type="AlphaFoldDB" id="A0A7W8D7U3"/>
<dbReference type="RefSeq" id="WP_183960900.1">
    <property type="nucleotide sequence ID" value="NZ_JACHHP010000003.1"/>
</dbReference>
<dbReference type="EMBL" id="JACHHP010000003">
    <property type="protein sequence ID" value="MBB5208365.1"/>
    <property type="molecule type" value="Genomic_DNA"/>
</dbReference>
<evidence type="ECO:0000313" key="3">
    <source>
        <dbReference type="Proteomes" id="UP000521199"/>
    </source>
</evidence>
<reference evidence="2 3" key="1">
    <citation type="submission" date="2020-08" db="EMBL/GenBank/DDBJ databases">
        <title>Genomic Encyclopedia of Type Strains, Phase IV (KMG-IV): sequencing the most valuable type-strain genomes for metagenomic binning, comparative biology and taxonomic classification.</title>
        <authorList>
            <person name="Goeker M."/>
        </authorList>
    </citation>
    <scope>NUCLEOTIDE SEQUENCE [LARGE SCALE GENOMIC DNA]</scope>
    <source>
        <strain evidence="2 3">DSM 24163</strain>
    </source>
</reference>
<keyword evidence="1" id="KW-0472">Membrane</keyword>
<evidence type="ECO:0000313" key="2">
    <source>
        <dbReference type="EMBL" id="MBB5208365.1"/>
    </source>
</evidence>
<comment type="caution">
    <text evidence="2">The sequence shown here is derived from an EMBL/GenBank/DDBJ whole genome shotgun (WGS) entry which is preliminary data.</text>
</comment>
<accession>A0A7W8D7U3</accession>
<evidence type="ECO:0000256" key="1">
    <source>
        <dbReference type="SAM" id="Phobius"/>
    </source>
</evidence>
<keyword evidence="1" id="KW-1133">Transmembrane helix</keyword>
<sequence>MEYDESGVDLDGVVLAVGWQYGEVAEYLGDSVVRRVAEGALRGEDVNEILSNVEVRNANEYIDAVSLVLSFAQTFIALWALRVANKAESRRLTNDDIREISAEASRAVGDANDPK</sequence>
<keyword evidence="3" id="KW-1185">Reference proteome</keyword>
<protein>
    <submittedName>
        <fullName evidence="2">Uncharacterized protein</fullName>
    </submittedName>
</protein>
<gene>
    <name evidence="2" type="ORF">HNQ52_001907</name>
</gene>
<organism evidence="2 3">
    <name type="scientific">Chiayiivirga flava</name>
    <dbReference type="NCBI Taxonomy" id="659595"/>
    <lineage>
        <taxon>Bacteria</taxon>
        <taxon>Pseudomonadati</taxon>
        <taxon>Pseudomonadota</taxon>
        <taxon>Gammaproteobacteria</taxon>
        <taxon>Lysobacterales</taxon>
        <taxon>Lysobacteraceae</taxon>
        <taxon>Chiayiivirga</taxon>
    </lineage>
</organism>